<sequence>MLSETIKPSFVLFLLCFCSLIYEIKPQVTFDATVATLWTDAETPLATSALATNASTSRSTRTTTDIPLITIATVTTTTGTTSRTTTLRTTTKAPVSTTTPTTTTTHPNKGNQLGRTIHGALLFLCLIMAH</sequence>
<feature type="signal peptide" evidence="2">
    <location>
        <begin position="1"/>
        <end position="26"/>
    </location>
</feature>
<dbReference type="Proteomes" id="UP000663852">
    <property type="component" value="Unassembled WGS sequence"/>
</dbReference>
<evidence type="ECO:0000313" key="3">
    <source>
        <dbReference type="EMBL" id="CAF1026911.1"/>
    </source>
</evidence>
<evidence type="ECO:0000313" key="4">
    <source>
        <dbReference type="Proteomes" id="UP000663852"/>
    </source>
</evidence>
<evidence type="ECO:0000256" key="1">
    <source>
        <dbReference type="SAM" id="MobiDB-lite"/>
    </source>
</evidence>
<proteinExistence type="predicted"/>
<feature type="compositionally biased region" description="Low complexity" evidence="1">
    <location>
        <begin position="80"/>
        <end position="107"/>
    </location>
</feature>
<accession>A0A814IPZ6</accession>
<evidence type="ECO:0000256" key="2">
    <source>
        <dbReference type="SAM" id="SignalP"/>
    </source>
</evidence>
<protein>
    <submittedName>
        <fullName evidence="3">Uncharacterized protein</fullName>
    </submittedName>
</protein>
<name>A0A814IPZ6_ADIRI</name>
<organism evidence="3 4">
    <name type="scientific">Adineta ricciae</name>
    <name type="common">Rotifer</name>
    <dbReference type="NCBI Taxonomy" id="249248"/>
    <lineage>
        <taxon>Eukaryota</taxon>
        <taxon>Metazoa</taxon>
        <taxon>Spiralia</taxon>
        <taxon>Gnathifera</taxon>
        <taxon>Rotifera</taxon>
        <taxon>Eurotatoria</taxon>
        <taxon>Bdelloidea</taxon>
        <taxon>Adinetida</taxon>
        <taxon>Adinetidae</taxon>
        <taxon>Adineta</taxon>
    </lineage>
</organism>
<feature type="region of interest" description="Disordered" evidence="1">
    <location>
        <begin position="80"/>
        <end position="111"/>
    </location>
</feature>
<reference evidence="3" key="1">
    <citation type="submission" date="2021-02" db="EMBL/GenBank/DDBJ databases">
        <authorList>
            <person name="Nowell W R."/>
        </authorList>
    </citation>
    <scope>NUCLEOTIDE SEQUENCE</scope>
</reference>
<dbReference type="AlphaFoldDB" id="A0A814IPZ6"/>
<feature type="chain" id="PRO_5032990408" evidence="2">
    <location>
        <begin position="27"/>
        <end position="130"/>
    </location>
</feature>
<gene>
    <name evidence="3" type="ORF">EDS130_LOCUS16197</name>
</gene>
<dbReference type="EMBL" id="CAJNOJ010000070">
    <property type="protein sequence ID" value="CAF1026911.1"/>
    <property type="molecule type" value="Genomic_DNA"/>
</dbReference>
<comment type="caution">
    <text evidence="3">The sequence shown here is derived from an EMBL/GenBank/DDBJ whole genome shotgun (WGS) entry which is preliminary data.</text>
</comment>
<keyword evidence="2" id="KW-0732">Signal</keyword>